<dbReference type="SUPFAM" id="SSF101898">
    <property type="entry name" value="NHL repeat"/>
    <property type="match status" value="1"/>
</dbReference>
<organism evidence="1 2">
    <name type="scientific">Mytilus edulis</name>
    <name type="common">Blue mussel</name>
    <dbReference type="NCBI Taxonomy" id="6550"/>
    <lineage>
        <taxon>Eukaryota</taxon>
        <taxon>Metazoa</taxon>
        <taxon>Spiralia</taxon>
        <taxon>Lophotrochozoa</taxon>
        <taxon>Mollusca</taxon>
        <taxon>Bivalvia</taxon>
        <taxon>Autobranchia</taxon>
        <taxon>Pteriomorphia</taxon>
        <taxon>Mytilida</taxon>
        <taxon>Mytiloidea</taxon>
        <taxon>Mytilidae</taxon>
        <taxon>Mytilinae</taxon>
        <taxon>Mytilus</taxon>
    </lineage>
</organism>
<dbReference type="OrthoDB" id="6144944at2759"/>
<comment type="caution">
    <text evidence="1">The sequence shown here is derived from an EMBL/GenBank/DDBJ whole genome shotgun (WGS) entry which is preliminary data.</text>
</comment>
<dbReference type="AlphaFoldDB" id="A0A8S3VL87"/>
<protein>
    <submittedName>
        <fullName evidence="1">Uncharacterized protein</fullName>
    </submittedName>
</protein>
<keyword evidence="2" id="KW-1185">Reference proteome</keyword>
<name>A0A8S3VL87_MYTED</name>
<reference evidence="1" key="1">
    <citation type="submission" date="2021-03" db="EMBL/GenBank/DDBJ databases">
        <authorList>
            <person name="Bekaert M."/>
        </authorList>
    </citation>
    <scope>NUCLEOTIDE SEQUENCE</scope>
</reference>
<accession>A0A8S3VL87</accession>
<dbReference type="Gene3D" id="2.120.10.30">
    <property type="entry name" value="TolB, C-terminal domain"/>
    <property type="match status" value="1"/>
</dbReference>
<sequence length="358" mass="40162">MQSDFKKMTIYATDLQMYVGLIQIEKSTVQASKYLTDLESGNYFKEKNLEVNISSAKKLVLQNFKSFGDIRIHTSPSTLPVNSGRKNKAQHLVPIPPMFEQMKPVLLRRLSKPDNIDSLDIRACIVLPDGKFIILDRNKKQLLLYGNDGIFAKQVLTMTLIPFDACLVKKNIVAVTFGRTKQTSLIDIEQSTIIQIIKIAHHCNAVASDGQILVISGSEKTTKVNLNDVSYTIVERVRASRIALFQGNIYSTINYCNANEVCCYKSTGELIWRFQHDGIYSNAGLALDKKGFVYIVSQENNDIMVVSPDGKTSKTILSEKDGIKYPWAIDINREEGLMIVSSGISDNELDQTAFVYKI</sequence>
<proteinExistence type="predicted"/>
<evidence type="ECO:0000313" key="1">
    <source>
        <dbReference type="EMBL" id="CAG2255674.1"/>
    </source>
</evidence>
<gene>
    <name evidence="1" type="ORF">MEDL_67052</name>
</gene>
<dbReference type="EMBL" id="CAJPWZ010003281">
    <property type="protein sequence ID" value="CAG2255674.1"/>
    <property type="molecule type" value="Genomic_DNA"/>
</dbReference>
<evidence type="ECO:0000313" key="2">
    <source>
        <dbReference type="Proteomes" id="UP000683360"/>
    </source>
</evidence>
<dbReference type="Proteomes" id="UP000683360">
    <property type="component" value="Unassembled WGS sequence"/>
</dbReference>
<dbReference type="InterPro" id="IPR011042">
    <property type="entry name" value="6-blade_b-propeller_TolB-like"/>
</dbReference>